<evidence type="ECO:0000259" key="9">
    <source>
        <dbReference type="Pfam" id="PF01138"/>
    </source>
</evidence>
<keyword evidence="3 7" id="KW-0820">tRNA-binding</keyword>
<dbReference type="InterPro" id="IPR018336">
    <property type="entry name" value="RNase_PH_CS"/>
</dbReference>
<feature type="domain" description="Exoribonuclease phosphorolytic" evidence="9">
    <location>
        <begin position="27"/>
        <end position="157"/>
    </location>
</feature>
<keyword evidence="5 7" id="KW-0548">Nucleotidyltransferase</keyword>
<evidence type="ECO:0000259" key="10">
    <source>
        <dbReference type="Pfam" id="PF03725"/>
    </source>
</evidence>
<feature type="compositionally biased region" description="Low complexity" evidence="8">
    <location>
        <begin position="1"/>
        <end position="19"/>
    </location>
</feature>
<comment type="catalytic activity">
    <reaction evidence="7">
        <text>tRNA(n+1) + phosphate = tRNA(n) + a ribonucleoside 5'-diphosphate</text>
        <dbReference type="Rhea" id="RHEA:10628"/>
        <dbReference type="Rhea" id="RHEA-COMP:17343"/>
        <dbReference type="Rhea" id="RHEA-COMP:17344"/>
        <dbReference type="ChEBI" id="CHEBI:43474"/>
        <dbReference type="ChEBI" id="CHEBI:57930"/>
        <dbReference type="ChEBI" id="CHEBI:173114"/>
        <dbReference type="EC" id="2.7.7.56"/>
    </reaction>
</comment>
<evidence type="ECO:0000256" key="6">
    <source>
        <dbReference type="ARBA" id="ARBA00022884"/>
    </source>
</evidence>
<reference evidence="11 12" key="1">
    <citation type="submission" date="2018-01" db="EMBL/GenBank/DDBJ databases">
        <title>Twenty Corynebacterium bovis Genomes.</title>
        <authorList>
            <person name="Gulvik C.A."/>
        </authorList>
    </citation>
    <scope>NUCLEOTIDE SEQUENCE [LARGE SCALE GENOMIC DNA]</scope>
    <source>
        <strain evidence="11 12">16-2004</strain>
    </source>
</reference>
<dbReference type="EMBL" id="PQNQ01000026">
    <property type="protein sequence ID" value="RRQ03000.1"/>
    <property type="molecule type" value="Genomic_DNA"/>
</dbReference>
<dbReference type="EC" id="2.7.7.56" evidence="7"/>
<dbReference type="InterPro" id="IPR027408">
    <property type="entry name" value="PNPase/RNase_PH_dom_sf"/>
</dbReference>
<dbReference type="PANTHER" id="PTHR11953">
    <property type="entry name" value="EXOSOME COMPLEX COMPONENT"/>
    <property type="match status" value="1"/>
</dbReference>
<keyword evidence="12" id="KW-1185">Reference proteome</keyword>
<dbReference type="Pfam" id="PF01138">
    <property type="entry name" value="RNase_PH"/>
    <property type="match status" value="1"/>
</dbReference>
<dbReference type="GeneID" id="60808378"/>
<comment type="caution">
    <text evidence="11">The sequence shown here is derived from an EMBL/GenBank/DDBJ whole genome shotgun (WGS) entry which is preliminary data.</text>
</comment>
<dbReference type="OrthoDB" id="9802265at2"/>
<dbReference type="GO" id="GO:0008033">
    <property type="term" value="P:tRNA processing"/>
    <property type="evidence" value="ECO:0007669"/>
    <property type="project" value="UniProtKB-UniRule"/>
</dbReference>
<evidence type="ECO:0000256" key="3">
    <source>
        <dbReference type="ARBA" id="ARBA00022555"/>
    </source>
</evidence>
<dbReference type="AlphaFoldDB" id="A0A3R8QL27"/>
<dbReference type="GO" id="GO:0000175">
    <property type="term" value="F:3'-5'-RNA exonuclease activity"/>
    <property type="evidence" value="ECO:0007669"/>
    <property type="project" value="UniProtKB-UniRule"/>
</dbReference>
<gene>
    <name evidence="7" type="primary">rph</name>
    <name evidence="11" type="ORF">CXF42_08550</name>
</gene>
<proteinExistence type="inferred from homology"/>
<feature type="binding site" evidence="7">
    <location>
        <begin position="141"/>
        <end position="143"/>
    </location>
    <ligand>
        <name>phosphate</name>
        <dbReference type="ChEBI" id="CHEBI:43474"/>
        <note>substrate</note>
    </ligand>
</feature>
<keyword evidence="2 7" id="KW-0698">rRNA processing</keyword>
<feature type="region of interest" description="Disordered" evidence="8">
    <location>
        <begin position="252"/>
        <end position="276"/>
    </location>
</feature>
<dbReference type="HAMAP" id="MF_00564">
    <property type="entry name" value="RNase_PH"/>
    <property type="match status" value="1"/>
</dbReference>
<evidence type="ECO:0000256" key="8">
    <source>
        <dbReference type="SAM" id="MobiDB-lite"/>
    </source>
</evidence>
<keyword evidence="6" id="KW-0694">RNA-binding</keyword>
<keyword evidence="4 7" id="KW-0819">tRNA processing</keyword>
<evidence type="ECO:0000256" key="5">
    <source>
        <dbReference type="ARBA" id="ARBA00022695"/>
    </source>
</evidence>
<sequence>MTDSGTTTATHAATPAVTRADGRATDELRPVRITRGFTDNPAGSVLVEFGSTKVMCTASVEVGVPRFKRDSGEGWLTAEYSMLPGSTHERMPRESMRGKVKGRTHEISRLVGRALRAAVDLRELGENTVMVDCDVLQADGGTRTAAITGAYVALADALDVLAERGVVPGTPLREPVAAVSVGVIDGVPCLDLPYEEDSRADVDMNVVMTAAGRFVEIQGTGEHAEFSRGDLTALLDLAEGGLRRIIDVQREALAAPRPGPGESVTTGTSATDGEAR</sequence>
<evidence type="ECO:0000256" key="1">
    <source>
        <dbReference type="ARBA" id="ARBA00006678"/>
    </source>
</evidence>
<comment type="similarity">
    <text evidence="1 7">Belongs to the RNase PH family.</text>
</comment>
<dbReference type="PROSITE" id="PS01277">
    <property type="entry name" value="RIBONUCLEASE_PH"/>
    <property type="match status" value="1"/>
</dbReference>
<accession>A0A3R8QL27</accession>
<feature type="binding site" evidence="7">
    <location>
        <position position="103"/>
    </location>
    <ligand>
        <name>phosphate</name>
        <dbReference type="ChEBI" id="CHEBI:43474"/>
        <note>substrate</note>
    </ligand>
</feature>
<comment type="function">
    <text evidence="7">Phosphorolytic 3'-5' exoribonuclease that plays an important role in tRNA 3'-end maturation. Removes nucleotide residues following the 3'-CCA terminus of tRNAs; can also add nucleotides to the ends of RNA molecules by using nucleoside diphosphates as substrates, but this may not be physiologically important. Probably plays a role in initiation of 16S rRNA degradation (leading to ribosome degradation) during starvation.</text>
</comment>
<dbReference type="NCBIfam" id="TIGR01966">
    <property type="entry name" value="RNasePH"/>
    <property type="match status" value="1"/>
</dbReference>
<dbReference type="PANTHER" id="PTHR11953:SF0">
    <property type="entry name" value="EXOSOME COMPLEX COMPONENT RRP41"/>
    <property type="match status" value="1"/>
</dbReference>
<dbReference type="GO" id="GO:0009022">
    <property type="term" value="F:tRNA nucleotidyltransferase activity"/>
    <property type="evidence" value="ECO:0007669"/>
    <property type="project" value="UniProtKB-UniRule"/>
</dbReference>
<comment type="subunit">
    <text evidence="7">Homohexameric ring arranged as a trimer of dimers.</text>
</comment>
<feature type="region of interest" description="Disordered" evidence="8">
    <location>
        <begin position="1"/>
        <end position="27"/>
    </location>
</feature>
<evidence type="ECO:0000256" key="4">
    <source>
        <dbReference type="ARBA" id="ARBA00022694"/>
    </source>
</evidence>
<dbReference type="InterPro" id="IPR050080">
    <property type="entry name" value="RNase_PH"/>
</dbReference>
<evidence type="ECO:0000256" key="2">
    <source>
        <dbReference type="ARBA" id="ARBA00022552"/>
    </source>
</evidence>
<keyword evidence="7" id="KW-0808">Transferase</keyword>
<dbReference type="InterPro" id="IPR015847">
    <property type="entry name" value="ExoRNase_PH_dom2"/>
</dbReference>
<name>A0A3R8QL27_9CORY</name>
<dbReference type="RefSeq" id="WP_010265918.1">
    <property type="nucleotide sequence ID" value="NZ_CP066067.1"/>
</dbReference>
<protein>
    <recommendedName>
        <fullName evidence="7">Ribonuclease PH</fullName>
        <shortName evidence="7">RNase PH</shortName>
        <ecNumber evidence="7">2.7.7.56</ecNumber>
    </recommendedName>
    <alternativeName>
        <fullName evidence="7">tRNA nucleotidyltransferase</fullName>
    </alternativeName>
</protein>
<dbReference type="Pfam" id="PF03725">
    <property type="entry name" value="RNase_PH_C"/>
    <property type="match status" value="1"/>
</dbReference>
<dbReference type="Proteomes" id="UP000278422">
    <property type="component" value="Unassembled WGS sequence"/>
</dbReference>
<dbReference type="InterPro" id="IPR001247">
    <property type="entry name" value="ExoRNase_PH_dom1"/>
</dbReference>
<evidence type="ECO:0000313" key="11">
    <source>
        <dbReference type="EMBL" id="RRQ03000.1"/>
    </source>
</evidence>
<evidence type="ECO:0000313" key="12">
    <source>
        <dbReference type="Proteomes" id="UP000278422"/>
    </source>
</evidence>
<feature type="compositionally biased region" description="Polar residues" evidence="8">
    <location>
        <begin position="263"/>
        <end position="276"/>
    </location>
</feature>
<dbReference type="InterPro" id="IPR020568">
    <property type="entry name" value="Ribosomal_Su5_D2-typ_SF"/>
</dbReference>
<dbReference type="InterPro" id="IPR036345">
    <property type="entry name" value="ExoRNase_PH_dom2_sf"/>
</dbReference>
<evidence type="ECO:0000256" key="7">
    <source>
        <dbReference type="HAMAP-Rule" id="MF_00564"/>
    </source>
</evidence>
<dbReference type="Gene3D" id="3.30.230.70">
    <property type="entry name" value="GHMP Kinase, N-terminal domain"/>
    <property type="match status" value="1"/>
</dbReference>
<dbReference type="SUPFAM" id="SSF55666">
    <property type="entry name" value="Ribonuclease PH domain 2-like"/>
    <property type="match status" value="1"/>
</dbReference>
<dbReference type="CDD" id="cd11362">
    <property type="entry name" value="RNase_PH_bact"/>
    <property type="match status" value="1"/>
</dbReference>
<dbReference type="GO" id="GO:0000049">
    <property type="term" value="F:tRNA binding"/>
    <property type="evidence" value="ECO:0007669"/>
    <property type="project" value="UniProtKB-UniRule"/>
</dbReference>
<dbReference type="FunFam" id="3.30.230.70:FF:000003">
    <property type="entry name" value="Ribonuclease PH"/>
    <property type="match status" value="1"/>
</dbReference>
<dbReference type="GO" id="GO:0031125">
    <property type="term" value="P:rRNA 3'-end processing"/>
    <property type="evidence" value="ECO:0007669"/>
    <property type="project" value="UniProtKB-ARBA"/>
</dbReference>
<organism evidence="11 12">
    <name type="scientific">Corynebacterium bovis</name>
    <dbReference type="NCBI Taxonomy" id="36808"/>
    <lineage>
        <taxon>Bacteria</taxon>
        <taxon>Bacillati</taxon>
        <taxon>Actinomycetota</taxon>
        <taxon>Actinomycetes</taxon>
        <taxon>Mycobacteriales</taxon>
        <taxon>Corynebacteriaceae</taxon>
        <taxon>Corynebacterium</taxon>
    </lineage>
</organism>
<feature type="domain" description="Exoribonuclease phosphorolytic" evidence="10">
    <location>
        <begin position="175"/>
        <end position="239"/>
    </location>
</feature>
<dbReference type="InterPro" id="IPR002381">
    <property type="entry name" value="RNase_PH_bac-type"/>
</dbReference>
<dbReference type="GO" id="GO:0016075">
    <property type="term" value="P:rRNA catabolic process"/>
    <property type="evidence" value="ECO:0007669"/>
    <property type="project" value="UniProtKB-UniRule"/>
</dbReference>
<dbReference type="SUPFAM" id="SSF54211">
    <property type="entry name" value="Ribosomal protein S5 domain 2-like"/>
    <property type="match status" value="1"/>
</dbReference>